<evidence type="ECO:0000256" key="3">
    <source>
        <dbReference type="ARBA" id="ARBA00023163"/>
    </source>
</evidence>
<dbReference type="Gene3D" id="3.30.200.160">
    <property type="entry name" value="TFIIIC, subcomplex tauA, subunit Sfc1, barrel domain"/>
    <property type="match status" value="1"/>
</dbReference>
<feature type="compositionally biased region" description="Acidic residues" evidence="5">
    <location>
        <begin position="491"/>
        <end position="520"/>
    </location>
</feature>
<dbReference type="Proteomes" id="UP000324632">
    <property type="component" value="Chromosome 6"/>
</dbReference>
<dbReference type="GO" id="GO:0001002">
    <property type="term" value="F:RNA polymerase III type 1 promoter sequence-specific DNA binding"/>
    <property type="evidence" value="ECO:0007669"/>
    <property type="project" value="TreeGrafter"/>
</dbReference>
<keyword evidence="4" id="KW-0539">Nucleus</keyword>
<reference evidence="8 9" key="1">
    <citation type="journal article" date="2019" name="Mol. Ecol. Resour.">
        <title>Chromosome-level genome assembly of Triplophysa tibetana, a fish adapted to the harsh high-altitude environment of the Tibetan Plateau.</title>
        <authorList>
            <person name="Yang X."/>
            <person name="Liu H."/>
            <person name="Ma Z."/>
            <person name="Zou Y."/>
            <person name="Zou M."/>
            <person name="Mao Y."/>
            <person name="Li X."/>
            <person name="Wang H."/>
            <person name="Chen T."/>
            <person name="Wang W."/>
            <person name="Yang R."/>
        </authorList>
    </citation>
    <scope>NUCLEOTIDE SEQUENCE [LARGE SCALE GENOMIC DNA]</scope>
    <source>
        <strain evidence="8">TTIB1903HZAU</strain>
        <tissue evidence="8">Muscle</tissue>
    </source>
</reference>
<dbReference type="InterPro" id="IPR041499">
    <property type="entry name" value="Tfc1/Sfc1_N"/>
</dbReference>
<dbReference type="PANTHER" id="PTHR13230">
    <property type="entry name" value="GENERAL TRANSCRIPTION FACTOR IIIC, POLYPEPTIDE 5"/>
    <property type="match status" value="1"/>
</dbReference>
<protein>
    <submittedName>
        <fullName evidence="8">General transcription factor 3C polypeptide 5 TF3C-epsilon</fullName>
    </submittedName>
</protein>
<dbReference type="FunFam" id="3.30.200.160:FF:000002">
    <property type="entry name" value="Transcription factor IIIC, subunit 5"/>
    <property type="match status" value="1"/>
</dbReference>
<dbReference type="EMBL" id="SOYY01000006">
    <property type="protein sequence ID" value="KAA0719841.1"/>
    <property type="molecule type" value="Genomic_DNA"/>
</dbReference>
<keyword evidence="2" id="KW-0238">DNA-binding</keyword>
<accession>A0A5A9PFB2</accession>
<feature type="domain" description="Transcription factor IIIC subunit Tfc1/Sfc1 triple barrel" evidence="7">
    <location>
        <begin position="44"/>
        <end position="144"/>
    </location>
</feature>
<evidence type="ECO:0000256" key="4">
    <source>
        <dbReference type="ARBA" id="ARBA00023242"/>
    </source>
</evidence>
<evidence type="ECO:0000259" key="6">
    <source>
        <dbReference type="Pfam" id="PF09734"/>
    </source>
</evidence>
<proteinExistence type="predicted"/>
<organism evidence="8 9">
    <name type="scientific">Triplophysa tibetana</name>
    <dbReference type="NCBI Taxonomy" id="1572043"/>
    <lineage>
        <taxon>Eukaryota</taxon>
        <taxon>Metazoa</taxon>
        <taxon>Chordata</taxon>
        <taxon>Craniata</taxon>
        <taxon>Vertebrata</taxon>
        <taxon>Euteleostomi</taxon>
        <taxon>Actinopterygii</taxon>
        <taxon>Neopterygii</taxon>
        <taxon>Teleostei</taxon>
        <taxon>Ostariophysi</taxon>
        <taxon>Cypriniformes</taxon>
        <taxon>Nemacheilidae</taxon>
        <taxon>Triplophysa</taxon>
    </lineage>
</organism>
<feature type="domain" description="Transcription factor IIIC subunit 5 HTH" evidence="6">
    <location>
        <begin position="179"/>
        <end position="335"/>
    </location>
</feature>
<name>A0A5A9PFB2_9TELE</name>
<sequence>MSINKHFADMDTPIVCGHPSTDTKASGVVSGNTATLALPEANLVCVEYPGVVNNVDRMLDSIGLEKGVSKTYADTSKRLELRFRPKDPFCHPVYGNRYSSTNFLLRIRRRTRKGNSGETQISMEIVGLIGTTYKFQGMADFQYLATHNGPDGNQMSLYDKIILRKPEKKEFYDNPVPLFIPPPIFSRLDTSVDYYYRPDVFHCRETTLQSALLKDQLIAPNRARRPNNAIFVNFDDKTIPSEPLEAAVSSWKKIGVHHSDLKAEQQLRQLFEGRPIWSRNAIKTNINIHPEKMKHLLPYLAYYMLTGPWRSLWVRFGYDPRKTPEAKIYQVLDFRIRYGMKHGYTVNDMPVKPKRSAYYYSHPTTLNKAGPQAACVSDITLESPSSSGPKPATAKYLLKESVYIFREGMLPPYRQMFYQLCDLDVDKVKEIIHKNDGKEEVCDERDGWCLPHTPDELRNIISGMIQKHIQVKQPASSNPRHRRARPKTVDSGEDEDNDDEDYKPSDESDNEMETELADYM</sequence>
<keyword evidence="9" id="KW-1185">Reference proteome</keyword>
<dbReference type="AlphaFoldDB" id="A0A5A9PFB2"/>
<dbReference type="GO" id="GO:0005634">
    <property type="term" value="C:nucleus"/>
    <property type="evidence" value="ECO:0007669"/>
    <property type="project" value="UniProtKB-SubCell"/>
</dbReference>
<evidence type="ECO:0000259" key="7">
    <source>
        <dbReference type="Pfam" id="PF17682"/>
    </source>
</evidence>
<comment type="caution">
    <text evidence="8">The sequence shown here is derived from an EMBL/GenBank/DDBJ whole genome shotgun (WGS) entry which is preliminary data.</text>
</comment>
<dbReference type="Pfam" id="PF09734">
    <property type="entry name" value="Tau95"/>
    <property type="match status" value="1"/>
</dbReference>
<keyword evidence="3" id="KW-0804">Transcription</keyword>
<dbReference type="InterPro" id="IPR042536">
    <property type="entry name" value="TFIIIC_tauA_Sfc1"/>
</dbReference>
<dbReference type="Pfam" id="PF17682">
    <property type="entry name" value="Tau95_N"/>
    <property type="match status" value="1"/>
</dbReference>
<comment type="subcellular location">
    <subcellularLocation>
        <location evidence="1">Nucleus</location>
    </subcellularLocation>
</comment>
<dbReference type="GO" id="GO:0006384">
    <property type="term" value="P:transcription initiation at RNA polymerase III promoter"/>
    <property type="evidence" value="ECO:0007669"/>
    <property type="project" value="InterPro"/>
</dbReference>
<evidence type="ECO:0000256" key="5">
    <source>
        <dbReference type="SAM" id="MobiDB-lite"/>
    </source>
</evidence>
<evidence type="ECO:0000256" key="1">
    <source>
        <dbReference type="ARBA" id="ARBA00004123"/>
    </source>
</evidence>
<dbReference type="GO" id="GO:0000127">
    <property type="term" value="C:transcription factor TFIIIC complex"/>
    <property type="evidence" value="ECO:0007669"/>
    <property type="project" value="InterPro"/>
</dbReference>
<evidence type="ECO:0000313" key="9">
    <source>
        <dbReference type="Proteomes" id="UP000324632"/>
    </source>
</evidence>
<dbReference type="GO" id="GO:0001003">
    <property type="term" value="F:RNA polymerase III type 2 promoter sequence-specific DNA binding"/>
    <property type="evidence" value="ECO:0007669"/>
    <property type="project" value="TreeGrafter"/>
</dbReference>
<evidence type="ECO:0000313" key="8">
    <source>
        <dbReference type="EMBL" id="KAA0719841.1"/>
    </source>
</evidence>
<evidence type="ECO:0000256" key="2">
    <source>
        <dbReference type="ARBA" id="ARBA00023125"/>
    </source>
</evidence>
<feature type="region of interest" description="Disordered" evidence="5">
    <location>
        <begin position="471"/>
        <end position="520"/>
    </location>
</feature>
<gene>
    <name evidence="8" type="ORF">E1301_Tti011732</name>
</gene>
<dbReference type="InterPro" id="IPR040454">
    <property type="entry name" value="TF_IIIC_Tfc1/Sfc1"/>
</dbReference>
<dbReference type="InterPro" id="IPR019136">
    <property type="entry name" value="TF_IIIC_su-5_HTH"/>
</dbReference>
<dbReference type="PANTHER" id="PTHR13230:SF5">
    <property type="entry name" value="GENERAL TRANSCRIPTION FACTOR 3C POLYPEPTIDE 5"/>
    <property type="match status" value="1"/>
</dbReference>